<dbReference type="AlphaFoldDB" id="A0A9J6QKZ6"/>
<dbReference type="GO" id="GO:0003677">
    <property type="term" value="F:DNA binding"/>
    <property type="evidence" value="ECO:0007669"/>
    <property type="project" value="UniProtKB-KW"/>
</dbReference>
<organism evidence="7 8">
    <name type="scientific">Hominibacterium faecale</name>
    <dbReference type="NCBI Taxonomy" id="2839743"/>
    <lineage>
        <taxon>Bacteria</taxon>
        <taxon>Bacillati</taxon>
        <taxon>Bacillota</taxon>
        <taxon>Clostridia</taxon>
        <taxon>Peptostreptococcales</taxon>
        <taxon>Anaerovoracaceae</taxon>
        <taxon>Hominibacterium</taxon>
    </lineage>
</organism>
<dbReference type="PROSITE" id="PS51736">
    <property type="entry name" value="RECOMBINASES_3"/>
    <property type="match status" value="1"/>
</dbReference>
<evidence type="ECO:0000256" key="2">
    <source>
        <dbReference type="ARBA" id="ARBA00023125"/>
    </source>
</evidence>
<evidence type="ECO:0000313" key="7">
    <source>
        <dbReference type="EMBL" id="MCU7378168.1"/>
    </source>
</evidence>
<dbReference type="InterPro" id="IPR038109">
    <property type="entry name" value="DNA_bind_recomb_sf"/>
</dbReference>
<feature type="domain" description="Resolvase/invertase-type recombinase catalytic" evidence="6">
    <location>
        <begin position="11"/>
        <end position="160"/>
    </location>
</feature>
<keyword evidence="8" id="KW-1185">Reference proteome</keyword>
<dbReference type="InterPro" id="IPR050639">
    <property type="entry name" value="SSR_resolvase"/>
</dbReference>
<dbReference type="PANTHER" id="PTHR30461:SF23">
    <property type="entry name" value="DNA RECOMBINASE-RELATED"/>
    <property type="match status" value="1"/>
</dbReference>
<dbReference type="SUPFAM" id="SSF53041">
    <property type="entry name" value="Resolvase-like"/>
    <property type="match status" value="1"/>
</dbReference>
<evidence type="ECO:0000256" key="5">
    <source>
        <dbReference type="PROSITE-ProRule" id="PRU10137"/>
    </source>
</evidence>
<dbReference type="InterPro" id="IPR025827">
    <property type="entry name" value="Zn_ribbon_recom_dom"/>
</dbReference>
<dbReference type="Proteomes" id="UP001065549">
    <property type="component" value="Unassembled WGS sequence"/>
</dbReference>
<feature type="active site" description="O-(5'-phospho-DNA)-serine intermediate" evidence="4 5">
    <location>
        <position position="19"/>
    </location>
</feature>
<name>A0A9J6QKZ6_9FIRM</name>
<dbReference type="Pfam" id="PF00239">
    <property type="entry name" value="Resolvase"/>
    <property type="match status" value="1"/>
</dbReference>
<reference evidence="7" key="1">
    <citation type="submission" date="2022-09" db="EMBL/GenBank/DDBJ databases">
        <title>Culturomic study of gut microbiota in children with autism spectrum disorder.</title>
        <authorList>
            <person name="Efimov B.A."/>
            <person name="Chaplin A.V."/>
            <person name="Sokolova S.R."/>
            <person name="Pikina A.P."/>
            <person name="Korzhanova M."/>
            <person name="Belova V."/>
            <person name="Korostin D."/>
        </authorList>
    </citation>
    <scope>NUCLEOTIDE SEQUENCE</scope>
    <source>
        <strain evidence="7">ASD5510</strain>
    </source>
</reference>
<keyword evidence="2" id="KW-0238">DNA-binding</keyword>
<dbReference type="Pfam" id="PF13408">
    <property type="entry name" value="Zn_ribbon_recom"/>
    <property type="match status" value="1"/>
</dbReference>
<dbReference type="InterPro" id="IPR006119">
    <property type="entry name" value="Resolv_N"/>
</dbReference>
<keyword evidence="1" id="KW-0229">DNA integration</keyword>
<dbReference type="GO" id="GO:0000150">
    <property type="term" value="F:DNA strand exchange activity"/>
    <property type="evidence" value="ECO:0007669"/>
    <property type="project" value="InterPro"/>
</dbReference>
<sequence length="457" mass="53100">MFVDESLYGKRALKYIRVSTAEQAIKGFSLEAQEADLDEFIKAHYMVTVGTFIDAGKTARKNLHKREALRDMLEYVKRDEADIILFVRLDRWTRNIKDYWKVQEVLDAHNVQWKCTQEQYDTYSTNGRLQLNLKLAIAEDEADRTSDRIKGIQKNKVANGEAISGSLPYGLKIDRSSGRKRIAIDQEKIVVTLDAFDHFLACQSRRKTRIYIGDKYGVHWTDQTFKAMIYNDLYAGEYRGNKDYCPAAVEKQTMNEMRRICETLHQHSRTGVHCYLFSGLARCQVCGNVMHGVADPLKGGGHTYYYRCSKHYNYHACTNNSSIRESVIEEYLLQNVERQMKDYAIRYEITAKENKKPQAEKAKIRAKLRKLKELYVNDLIDLKEYKKDYDAYTAKLEQLEEAPAPGANVEKINAFLAKDFKSTYDDLDREEKRTLWRSVIKAIYITEGKDVQPPIFL</sequence>
<dbReference type="Gene3D" id="3.40.50.1390">
    <property type="entry name" value="Resolvase, N-terminal catalytic domain"/>
    <property type="match status" value="1"/>
</dbReference>
<proteinExistence type="predicted"/>
<evidence type="ECO:0000256" key="4">
    <source>
        <dbReference type="PIRSR" id="PIRSR606118-50"/>
    </source>
</evidence>
<keyword evidence="3" id="KW-0233">DNA recombination</keyword>
<dbReference type="EMBL" id="JAOSHN010000003">
    <property type="protein sequence ID" value="MCU7378168.1"/>
    <property type="molecule type" value="Genomic_DNA"/>
</dbReference>
<dbReference type="InterPro" id="IPR036162">
    <property type="entry name" value="Resolvase-like_N_sf"/>
</dbReference>
<dbReference type="RefSeq" id="WP_269478473.1">
    <property type="nucleotide sequence ID" value="NZ_JAOSHN010000003.1"/>
</dbReference>
<gene>
    <name evidence="7" type="ORF">OBO34_07345</name>
</gene>
<dbReference type="CDD" id="cd00338">
    <property type="entry name" value="Ser_Recombinase"/>
    <property type="match status" value="1"/>
</dbReference>
<accession>A0A9J6QKZ6</accession>
<dbReference type="PANTHER" id="PTHR30461">
    <property type="entry name" value="DNA-INVERTASE FROM LAMBDOID PROPHAGE"/>
    <property type="match status" value="1"/>
</dbReference>
<evidence type="ECO:0000256" key="1">
    <source>
        <dbReference type="ARBA" id="ARBA00022908"/>
    </source>
</evidence>
<evidence type="ECO:0000256" key="3">
    <source>
        <dbReference type="ARBA" id="ARBA00023172"/>
    </source>
</evidence>
<dbReference type="PROSITE" id="PS00397">
    <property type="entry name" value="RECOMBINASES_1"/>
    <property type="match status" value="1"/>
</dbReference>
<protein>
    <submittedName>
        <fullName evidence="7">Recombinase family protein</fullName>
    </submittedName>
</protein>
<dbReference type="InterPro" id="IPR006118">
    <property type="entry name" value="Recombinase_CS"/>
</dbReference>
<evidence type="ECO:0000259" key="6">
    <source>
        <dbReference type="PROSITE" id="PS51736"/>
    </source>
</evidence>
<dbReference type="Gene3D" id="3.90.1750.20">
    <property type="entry name" value="Putative Large Serine Recombinase, Chain B, Domain 2"/>
    <property type="match status" value="1"/>
</dbReference>
<evidence type="ECO:0000313" key="8">
    <source>
        <dbReference type="Proteomes" id="UP001065549"/>
    </source>
</evidence>
<dbReference type="GO" id="GO:0015074">
    <property type="term" value="P:DNA integration"/>
    <property type="evidence" value="ECO:0007669"/>
    <property type="project" value="UniProtKB-KW"/>
</dbReference>
<comment type="caution">
    <text evidence="7">The sequence shown here is derived from an EMBL/GenBank/DDBJ whole genome shotgun (WGS) entry which is preliminary data.</text>
</comment>
<dbReference type="SMART" id="SM00857">
    <property type="entry name" value="Resolvase"/>
    <property type="match status" value="1"/>
</dbReference>